<dbReference type="PANTHER" id="PTHR12713">
    <property type="entry name" value="VACUOLAR ATP SYNTHASE SUBUNIT G"/>
    <property type="match status" value="1"/>
</dbReference>
<evidence type="ECO:0000256" key="1">
    <source>
        <dbReference type="ARBA" id="ARBA00010066"/>
    </source>
</evidence>
<evidence type="ECO:0000256" key="2">
    <source>
        <dbReference type="ARBA" id="ARBA00022448"/>
    </source>
</evidence>
<keyword evidence="3 5" id="KW-0375">Hydrogen ion transport</keyword>
<keyword evidence="7" id="KW-0378">Hydrolase</keyword>
<dbReference type="NCBIfam" id="TIGR01147">
    <property type="entry name" value="V_ATP_synt_G"/>
    <property type="match status" value="1"/>
</dbReference>
<feature type="region of interest" description="Disordered" evidence="6">
    <location>
        <begin position="110"/>
        <end position="131"/>
    </location>
</feature>
<dbReference type="PANTHER" id="PTHR12713:SF11">
    <property type="entry name" value="V-TYPE PROTON ATPASE SUBUNIT G"/>
    <property type="match status" value="1"/>
</dbReference>
<evidence type="ECO:0000313" key="7">
    <source>
        <dbReference type="EMBL" id="KNZ46285.1"/>
    </source>
</evidence>
<dbReference type="GO" id="GO:0016887">
    <property type="term" value="F:ATP hydrolysis activity"/>
    <property type="evidence" value="ECO:0007669"/>
    <property type="project" value="TreeGrafter"/>
</dbReference>
<comment type="similarity">
    <text evidence="1 5">Belongs to the V-ATPase G subunit family.</text>
</comment>
<dbReference type="InterPro" id="IPR005124">
    <property type="entry name" value="V-ATPase_G"/>
</dbReference>
<organism evidence="7 8">
    <name type="scientific">Puccinia sorghi</name>
    <dbReference type="NCBI Taxonomy" id="27349"/>
    <lineage>
        <taxon>Eukaryota</taxon>
        <taxon>Fungi</taxon>
        <taxon>Dikarya</taxon>
        <taxon>Basidiomycota</taxon>
        <taxon>Pucciniomycotina</taxon>
        <taxon>Pucciniomycetes</taxon>
        <taxon>Pucciniales</taxon>
        <taxon>Pucciniaceae</taxon>
        <taxon>Puccinia</taxon>
    </lineage>
</organism>
<dbReference type="Gene3D" id="1.20.5.2950">
    <property type="match status" value="1"/>
</dbReference>
<dbReference type="GO" id="GO:0046961">
    <property type="term" value="F:proton-transporting ATPase activity, rotational mechanism"/>
    <property type="evidence" value="ECO:0007669"/>
    <property type="project" value="InterPro"/>
</dbReference>
<dbReference type="EMBL" id="LAVV01012827">
    <property type="protein sequence ID" value="KNZ46285.1"/>
    <property type="molecule type" value="Genomic_DNA"/>
</dbReference>
<accession>A0A0L6UER8</accession>
<evidence type="ECO:0000313" key="8">
    <source>
        <dbReference type="Proteomes" id="UP000037035"/>
    </source>
</evidence>
<dbReference type="Proteomes" id="UP000037035">
    <property type="component" value="Unassembled WGS sequence"/>
</dbReference>
<evidence type="ECO:0000256" key="4">
    <source>
        <dbReference type="ARBA" id="ARBA00023065"/>
    </source>
</evidence>
<comment type="function">
    <text evidence="5">Subunit of the V1 complex of vacuolar(H+)-ATPase (V-ATPase), a multisubunit enzyme composed of a peripheral complex (V1) that hydrolyzes ATP and a membrane integral complex (V0) that translocates protons. V-ATPase is responsible for acidifying and maintaining the pH of intracellular compartments and in some cell types, is targeted to the plasma membrane, where it is responsible for acidifying the extracellular environment.</text>
</comment>
<gene>
    <name evidence="7" type="ORF">VP01_739g2</name>
</gene>
<keyword evidence="4 5" id="KW-0406">Ion transport</keyword>
<evidence type="ECO:0000256" key="6">
    <source>
        <dbReference type="SAM" id="MobiDB-lite"/>
    </source>
</evidence>
<protein>
    <recommendedName>
        <fullName evidence="5">V-type proton ATPase subunit G</fullName>
    </recommendedName>
</protein>
<comment type="caution">
    <text evidence="7">The sequence shown here is derived from an EMBL/GenBank/DDBJ whole genome shotgun (WGS) entry which is preliminary data.</text>
</comment>
<dbReference type="AlphaFoldDB" id="A0A0L6UER8"/>
<sequence>MVSQVRKYPSCHYTIEYSDTRISTVSVCPTIARPCWMRRRRRPESWKKPGNASVPFCQKILNDCPLAHINPHLRFGFIFFLPVDRSLKLKEARGEAAKEIDSLKSKREEEFKEFEQQHSGNTDSQQKALEEETKKQIEVIKAEFNKNKTKVVSDLLAKVTDVKPELHQNYKLGIHQLK</sequence>
<evidence type="ECO:0000256" key="5">
    <source>
        <dbReference type="RuleBase" id="RU364019"/>
    </source>
</evidence>
<keyword evidence="2 5" id="KW-0813">Transport</keyword>
<dbReference type="OrthoDB" id="250802at2759"/>
<name>A0A0L6UER8_9BASI</name>
<comment type="subunit">
    <text evidence="5">V-ATPase is a heteromultimeric enzyme made up of two complexes: the ATP-hydrolytic V1 complex and the proton translocation V0 complex.</text>
</comment>
<keyword evidence="8" id="KW-1185">Reference proteome</keyword>
<reference evidence="7 8" key="1">
    <citation type="submission" date="2015-08" db="EMBL/GenBank/DDBJ databases">
        <title>Next Generation Sequencing and Analysis of the Genome of Puccinia sorghi L Schw, the Causal Agent of Maize Common Rust.</title>
        <authorList>
            <person name="Rochi L."/>
            <person name="Burguener G."/>
            <person name="Darino M."/>
            <person name="Turjanski A."/>
            <person name="Kreff E."/>
            <person name="Dieguez M.J."/>
            <person name="Sacco F."/>
        </authorList>
    </citation>
    <scope>NUCLEOTIDE SEQUENCE [LARGE SCALE GENOMIC DNA]</scope>
    <source>
        <strain evidence="7 8">RO10H11247</strain>
    </source>
</reference>
<dbReference type="Pfam" id="PF03179">
    <property type="entry name" value="V-ATPase_G"/>
    <property type="match status" value="1"/>
</dbReference>
<dbReference type="STRING" id="27349.A0A0L6UER8"/>
<dbReference type="VEuPathDB" id="FungiDB:VP01_739g2"/>
<dbReference type="GO" id="GO:0000221">
    <property type="term" value="C:vacuolar proton-transporting V-type ATPase, V1 domain"/>
    <property type="evidence" value="ECO:0007669"/>
    <property type="project" value="TreeGrafter"/>
</dbReference>
<feature type="compositionally biased region" description="Polar residues" evidence="6">
    <location>
        <begin position="118"/>
        <end position="127"/>
    </location>
</feature>
<proteinExistence type="inferred from homology"/>
<evidence type="ECO:0000256" key="3">
    <source>
        <dbReference type="ARBA" id="ARBA00022781"/>
    </source>
</evidence>